<dbReference type="GO" id="GO:0008832">
    <property type="term" value="F:dGTPase activity"/>
    <property type="evidence" value="ECO:0007669"/>
    <property type="project" value="TreeGrafter"/>
</dbReference>
<dbReference type="Gene3D" id="1.10.3550.10">
    <property type="entry name" value="eoxyguanosinetriphosphate triphosphohydrolase domain-like"/>
    <property type="match status" value="1"/>
</dbReference>
<dbReference type="GO" id="GO:0006203">
    <property type="term" value="P:dGTP catabolic process"/>
    <property type="evidence" value="ECO:0007669"/>
    <property type="project" value="TreeGrafter"/>
</dbReference>
<keyword evidence="1 3" id="KW-0378">Hydrolase</keyword>
<dbReference type="Gene3D" id="1.10.3210.10">
    <property type="entry name" value="Hypothetical protein af1432"/>
    <property type="match status" value="1"/>
</dbReference>
<dbReference type="InterPro" id="IPR027432">
    <property type="entry name" value="dGTP_triphosphohydrolase_C"/>
</dbReference>
<gene>
    <name evidence="3" type="ORF">MAIT1_00777</name>
</gene>
<evidence type="ECO:0000313" key="3">
    <source>
        <dbReference type="EMBL" id="OSM00292.1"/>
    </source>
</evidence>
<dbReference type="NCBIfam" id="TIGR01353">
    <property type="entry name" value="dGTP_triPase"/>
    <property type="match status" value="1"/>
</dbReference>
<dbReference type="Pfam" id="PF01966">
    <property type="entry name" value="HD"/>
    <property type="match status" value="1"/>
</dbReference>
<evidence type="ECO:0000256" key="1">
    <source>
        <dbReference type="ARBA" id="ARBA00022801"/>
    </source>
</evidence>
<dbReference type="SMART" id="SM00471">
    <property type="entry name" value="HDc"/>
    <property type="match status" value="1"/>
</dbReference>
<dbReference type="STRING" id="1434232.MAIT1_00777"/>
<name>A0A1Y2K275_9PROT</name>
<dbReference type="PANTHER" id="PTHR11373:SF40">
    <property type="entry name" value="DEOXYGUANOSINETRIPHOSPHATE TRIPHOSPHOHYDROLASE-LIKE PROTEIN 2"/>
    <property type="match status" value="1"/>
</dbReference>
<proteinExistence type="predicted"/>
<dbReference type="InterPro" id="IPR006674">
    <property type="entry name" value="HD_domain"/>
</dbReference>
<sequence length="423" mass="46624">MDLDRITFAAAFRRLKDKTQVHALPDNDHVRNRLTHSIETASVGRSLGVQVGQEIGKRHPHLRAEYAAPYFGHVVQAACLAHDIGNPPFGHAGESAIQTWFAQRRQEAWFAALNPPQQADLLQFEGNAQGFRLLTQLEMGRRKGGLRLTHGVLGAFTKYPRPALAQVNAAERWDAGAKRKNGFFQSEQTQMAEVAESCGMITADADAPRWRRHPLAYLMEAADDITYGVIDLEDGVELGLIPPWEAITVLTEIAQPKFDMKGGPLERVRTLRAMAMGQLNEAAAQTFVDHESELLAGQFHGGLMDASPLAEPLRAAGQLARDRLYMAEPVALKVAAGQRVIQGLLEIFQPVVIALHAAQWETAALDSQHRYLAALLDAETLTTLRGAPTVNSYEALLFLTDFLSGMSDKQALRLYRRLNGIDV</sequence>
<protein>
    <submittedName>
        <fullName evidence="3">Putative deoxyguanosinetriphosphate triphosphohydrolase</fullName>
    </submittedName>
</protein>
<dbReference type="InterPro" id="IPR003607">
    <property type="entry name" value="HD/PDEase_dom"/>
</dbReference>
<dbReference type="EMBL" id="LVJN01000021">
    <property type="protein sequence ID" value="OSM00292.1"/>
    <property type="molecule type" value="Genomic_DNA"/>
</dbReference>
<dbReference type="AlphaFoldDB" id="A0A1Y2K275"/>
<evidence type="ECO:0000313" key="4">
    <source>
        <dbReference type="Proteomes" id="UP000194003"/>
    </source>
</evidence>
<dbReference type="PANTHER" id="PTHR11373">
    <property type="entry name" value="DEOXYNUCLEOSIDE TRIPHOSPHATE TRIPHOSPHOHYDROLASE"/>
    <property type="match status" value="1"/>
</dbReference>
<feature type="domain" description="HD" evidence="2">
    <location>
        <begin position="33"/>
        <end position="176"/>
    </location>
</feature>
<comment type="caution">
    <text evidence="3">The sequence shown here is derived from an EMBL/GenBank/DDBJ whole genome shotgun (WGS) entry which is preliminary data.</text>
</comment>
<dbReference type="Gene3D" id="1.10.3410.10">
    <property type="entry name" value="putative deoxyguanosinetriphosphate triphosphohydrolase like domain"/>
    <property type="match status" value="1"/>
</dbReference>
<dbReference type="Proteomes" id="UP000194003">
    <property type="component" value="Unassembled WGS sequence"/>
</dbReference>
<dbReference type="InterPro" id="IPR050135">
    <property type="entry name" value="dGTPase-like"/>
</dbReference>
<dbReference type="PROSITE" id="PS51831">
    <property type="entry name" value="HD"/>
    <property type="match status" value="1"/>
</dbReference>
<dbReference type="InterPro" id="IPR006261">
    <property type="entry name" value="dGTPase"/>
</dbReference>
<accession>A0A1Y2K275</accession>
<dbReference type="InterPro" id="IPR023293">
    <property type="entry name" value="dGTP_triP_hydro_central_sf"/>
</dbReference>
<keyword evidence="4" id="KW-1185">Reference proteome</keyword>
<organism evidence="3 4">
    <name type="scientific">Magnetofaba australis IT-1</name>
    <dbReference type="NCBI Taxonomy" id="1434232"/>
    <lineage>
        <taxon>Bacteria</taxon>
        <taxon>Pseudomonadati</taxon>
        <taxon>Pseudomonadota</taxon>
        <taxon>Magnetococcia</taxon>
        <taxon>Magnetococcales</taxon>
        <taxon>Magnetococcaceae</taxon>
        <taxon>Magnetofaba</taxon>
    </lineage>
</organism>
<evidence type="ECO:0000259" key="2">
    <source>
        <dbReference type="PROSITE" id="PS51831"/>
    </source>
</evidence>
<dbReference type="SUPFAM" id="SSF109604">
    <property type="entry name" value="HD-domain/PDEase-like"/>
    <property type="match status" value="1"/>
</dbReference>
<reference evidence="3 4" key="1">
    <citation type="journal article" date="2016" name="BMC Genomics">
        <title>Combined genomic and structural analyses of a cultured magnetotactic bacterium reveals its niche adaptation to a dynamic environment.</title>
        <authorList>
            <person name="Araujo A.C."/>
            <person name="Morillo V."/>
            <person name="Cypriano J."/>
            <person name="Teixeira L.C."/>
            <person name="Leao P."/>
            <person name="Lyra S."/>
            <person name="Almeida L.G."/>
            <person name="Bazylinski D.A."/>
            <person name="Vasconcellos A.T."/>
            <person name="Abreu F."/>
            <person name="Lins U."/>
        </authorList>
    </citation>
    <scope>NUCLEOTIDE SEQUENCE [LARGE SCALE GENOMIC DNA]</scope>
    <source>
        <strain evidence="3 4">IT-1</strain>
    </source>
</reference>